<dbReference type="Pfam" id="PF01739">
    <property type="entry name" value="CheR"/>
    <property type="match status" value="1"/>
</dbReference>
<evidence type="ECO:0000313" key="8">
    <source>
        <dbReference type="Proteomes" id="UP000264006"/>
    </source>
</evidence>
<keyword evidence="8" id="KW-1185">Reference proteome</keyword>
<dbReference type="PANTHER" id="PTHR24422:SF21">
    <property type="entry name" value="CHEMOTAXIS PROTEIN METHYLTRANSFERASE 1"/>
    <property type="match status" value="1"/>
</dbReference>
<gene>
    <name evidence="7" type="ORF">DVS28_a0571</name>
</gene>
<dbReference type="GO" id="GO:0032259">
    <property type="term" value="P:methylation"/>
    <property type="evidence" value="ECO:0007669"/>
    <property type="project" value="UniProtKB-KW"/>
</dbReference>
<dbReference type="SUPFAM" id="SSF53335">
    <property type="entry name" value="S-adenosyl-L-methionine-dependent methyltransferases"/>
    <property type="match status" value="1"/>
</dbReference>
<comment type="catalytic activity">
    <reaction evidence="1">
        <text>L-glutamyl-[protein] + S-adenosyl-L-methionine = [protein]-L-glutamate 5-O-methyl ester + S-adenosyl-L-homocysteine</text>
        <dbReference type="Rhea" id="RHEA:24452"/>
        <dbReference type="Rhea" id="RHEA-COMP:10208"/>
        <dbReference type="Rhea" id="RHEA-COMP:10311"/>
        <dbReference type="ChEBI" id="CHEBI:29973"/>
        <dbReference type="ChEBI" id="CHEBI:57856"/>
        <dbReference type="ChEBI" id="CHEBI:59789"/>
        <dbReference type="ChEBI" id="CHEBI:82795"/>
        <dbReference type="EC" id="2.1.1.80"/>
    </reaction>
</comment>
<dbReference type="EMBL" id="CP031165">
    <property type="protein sequence ID" value="AXV05276.1"/>
    <property type="molecule type" value="Genomic_DNA"/>
</dbReference>
<dbReference type="GO" id="GO:0008983">
    <property type="term" value="F:protein-glutamate O-methyltransferase activity"/>
    <property type="evidence" value="ECO:0007669"/>
    <property type="project" value="UniProtKB-EC"/>
</dbReference>
<keyword evidence="3 7" id="KW-0489">Methyltransferase</keyword>
<keyword evidence="5" id="KW-0949">S-adenosyl-L-methionine</keyword>
<reference evidence="7 8" key="1">
    <citation type="submission" date="2018-09" db="EMBL/GenBank/DDBJ databases">
        <title>Complete genome sequence of Euzebya sp. DY32-46 isolated from seawater of Pacific Ocean.</title>
        <authorList>
            <person name="Xu L."/>
            <person name="Wu Y.-H."/>
            <person name="Xu X.-W."/>
        </authorList>
    </citation>
    <scope>NUCLEOTIDE SEQUENCE [LARGE SCALE GENOMIC DNA]</scope>
    <source>
        <strain evidence="7 8">DY32-46</strain>
    </source>
</reference>
<dbReference type="SMART" id="SM00138">
    <property type="entry name" value="MeTrc"/>
    <property type="match status" value="1"/>
</dbReference>
<dbReference type="SUPFAM" id="SSF47757">
    <property type="entry name" value="Chemotaxis receptor methyltransferase CheR, N-terminal domain"/>
    <property type="match status" value="1"/>
</dbReference>
<dbReference type="InterPro" id="IPR036804">
    <property type="entry name" value="CheR_N_sf"/>
</dbReference>
<dbReference type="InterPro" id="IPR050903">
    <property type="entry name" value="Bact_Chemotaxis_MeTrfase"/>
</dbReference>
<dbReference type="InterPro" id="IPR022641">
    <property type="entry name" value="CheR_N"/>
</dbReference>
<proteinExistence type="predicted"/>
<dbReference type="AlphaFoldDB" id="A0A346XSS9"/>
<evidence type="ECO:0000256" key="3">
    <source>
        <dbReference type="ARBA" id="ARBA00022603"/>
    </source>
</evidence>
<protein>
    <recommendedName>
        <fullName evidence="2">protein-glutamate O-methyltransferase</fullName>
        <ecNumber evidence="2">2.1.1.80</ecNumber>
    </recommendedName>
</protein>
<dbReference type="EC" id="2.1.1.80" evidence="2"/>
<sequence length="284" mass="31456">MTAPSPTPTTTRRALSATDVEVIRRVVHERTGITLGDDKEYLITARLRPVVVASGLGSLGELVARLRTDPPSALVGMVVDALVINETSFFRDVHPFVGLKDHVLPDLIERRRRDRMLTIWCAAASSGQEPYTIAMILADQFPELAGWTIRLLATDVSSTMVARGRRGRFTGVEVARGLPPVLRQRHLAPAGDEWQVSPALRRAVQFEQHNLAGSWDVIPRCDIVFLRNVLIYFDPAVTRRVLLKARGRLAEDGYLALGGAETTVGTDTPFRRVTLGRSAWYRPS</sequence>
<keyword evidence="4 7" id="KW-0808">Transferase</keyword>
<dbReference type="Proteomes" id="UP000264006">
    <property type="component" value="Chromosome"/>
</dbReference>
<accession>A0A346XSS9</accession>
<name>A0A346XSS9_9ACTN</name>
<evidence type="ECO:0000313" key="7">
    <source>
        <dbReference type="EMBL" id="AXV05276.1"/>
    </source>
</evidence>
<evidence type="ECO:0000256" key="5">
    <source>
        <dbReference type="ARBA" id="ARBA00022691"/>
    </source>
</evidence>
<dbReference type="PROSITE" id="PS50123">
    <property type="entry name" value="CHER"/>
    <property type="match status" value="1"/>
</dbReference>
<dbReference type="InterPro" id="IPR000780">
    <property type="entry name" value="CheR_MeTrfase"/>
</dbReference>
<evidence type="ECO:0000256" key="4">
    <source>
        <dbReference type="ARBA" id="ARBA00022679"/>
    </source>
</evidence>
<dbReference type="InterPro" id="IPR029063">
    <property type="entry name" value="SAM-dependent_MTases_sf"/>
</dbReference>
<feature type="domain" description="CheR-type methyltransferase" evidence="6">
    <location>
        <begin position="8"/>
        <end position="284"/>
    </location>
</feature>
<dbReference type="PRINTS" id="PR00996">
    <property type="entry name" value="CHERMTFRASE"/>
</dbReference>
<dbReference type="RefSeq" id="WP_114590105.1">
    <property type="nucleotide sequence ID" value="NZ_CP031165.1"/>
</dbReference>
<organism evidence="7 8">
    <name type="scientific">Euzebya pacifica</name>
    <dbReference type="NCBI Taxonomy" id="1608957"/>
    <lineage>
        <taxon>Bacteria</taxon>
        <taxon>Bacillati</taxon>
        <taxon>Actinomycetota</taxon>
        <taxon>Nitriliruptoria</taxon>
        <taxon>Euzebyales</taxon>
    </lineage>
</organism>
<dbReference type="Gene3D" id="3.40.50.150">
    <property type="entry name" value="Vaccinia Virus protein VP39"/>
    <property type="match status" value="1"/>
</dbReference>
<dbReference type="Gene3D" id="1.10.155.10">
    <property type="entry name" value="Chemotaxis receptor methyltransferase CheR, N-terminal domain"/>
    <property type="match status" value="1"/>
</dbReference>
<dbReference type="KEGG" id="euz:DVS28_a0571"/>
<dbReference type="PANTHER" id="PTHR24422">
    <property type="entry name" value="CHEMOTAXIS PROTEIN METHYLTRANSFERASE"/>
    <property type="match status" value="1"/>
</dbReference>
<dbReference type="OrthoDB" id="9816309at2"/>
<dbReference type="InterPro" id="IPR022642">
    <property type="entry name" value="CheR_C"/>
</dbReference>
<evidence type="ECO:0000256" key="1">
    <source>
        <dbReference type="ARBA" id="ARBA00001541"/>
    </source>
</evidence>
<dbReference type="Pfam" id="PF03705">
    <property type="entry name" value="CheR_N"/>
    <property type="match status" value="1"/>
</dbReference>
<evidence type="ECO:0000259" key="6">
    <source>
        <dbReference type="PROSITE" id="PS50123"/>
    </source>
</evidence>
<evidence type="ECO:0000256" key="2">
    <source>
        <dbReference type="ARBA" id="ARBA00012534"/>
    </source>
</evidence>